<dbReference type="GO" id="GO:0005634">
    <property type="term" value="C:nucleus"/>
    <property type="evidence" value="ECO:0007669"/>
    <property type="project" value="UniProtKB-ARBA"/>
</dbReference>
<organism evidence="3 4">
    <name type="scientific">Taxus chinensis</name>
    <name type="common">Chinese yew</name>
    <name type="synonym">Taxus wallichiana var. chinensis</name>
    <dbReference type="NCBI Taxonomy" id="29808"/>
    <lineage>
        <taxon>Eukaryota</taxon>
        <taxon>Viridiplantae</taxon>
        <taxon>Streptophyta</taxon>
        <taxon>Embryophyta</taxon>
        <taxon>Tracheophyta</taxon>
        <taxon>Spermatophyta</taxon>
        <taxon>Pinopsida</taxon>
        <taxon>Pinidae</taxon>
        <taxon>Conifers II</taxon>
        <taxon>Cupressales</taxon>
        <taxon>Taxaceae</taxon>
        <taxon>Taxus</taxon>
    </lineage>
</organism>
<dbReference type="EMBL" id="JAHRHJ020000010">
    <property type="protein sequence ID" value="KAH9298890.1"/>
    <property type="molecule type" value="Genomic_DNA"/>
</dbReference>
<dbReference type="PANTHER" id="PTHR46122:SF1">
    <property type="entry name" value="F-BOX DOMAIN-CONTAINING PROTEIN"/>
    <property type="match status" value="1"/>
</dbReference>
<evidence type="ECO:0000256" key="2">
    <source>
        <dbReference type="ARBA" id="ARBA00022737"/>
    </source>
</evidence>
<dbReference type="InterPro" id="IPR052439">
    <property type="entry name" value="F-box/Kelch-repeat"/>
</dbReference>
<proteinExistence type="predicted"/>
<dbReference type="Gene3D" id="2.120.10.80">
    <property type="entry name" value="Kelch-type beta propeller"/>
    <property type="match status" value="1"/>
</dbReference>
<evidence type="ECO:0008006" key="5">
    <source>
        <dbReference type="Google" id="ProtNLM"/>
    </source>
</evidence>
<accession>A0AA38CF53</accession>
<dbReference type="Proteomes" id="UP000824469">
    <property type="component" value="Unassembled WGS sequence"/>
</dbReference>
<dbReference type="Pfam" id="PF01344">
    <property type="entry name" value="Kelch_1"/>
    <property type="match status" value="1"/>
</dbReference>
<protein>
    <recommendedName>
        <fullName evidence="5">F-box/kelch-repeat protein</fullName>
    </recommendedName>
</protein>
<keyword evidence="2" id="KW-0677">Repeat</keyword>
<evidence type="ECO:0000256" key="1">
    <source>
        <dbReference type="ARBA" id="ARBA00022441"/>
    </source>
</evidence>
<comment type="caution">
    <text evidence="3">The sequence shown here is derived from an EMBL/GenBank/DDBJ whole genome shotgun (WGS) entry which is preliminary data.</text>
</comment>
<dbReference type="InterPro" id="IPR006652">
    <property type="entry name" value="Kelch_1"/>
</dbReference>
<keyword evidence="1" id="KW-0880">Kelch repeat</keyword>
<dbReference type="AlphaFoldDB" id="A0AA38CF53"/>
<evidence type="ECO:0000313" key="3">
    <source>
        <dbReference type="EMBL" id="KAH9298890.1"/>
    </source>
</evidence>
<dbReference type="InterPro" id="IPR015915">
    <property type="entry name" value="Kelch-typ_b-propeller"/>
</dbReference>
<feature type="non-terminal residue" evidence="3">
    <location>
        <position position="1"/>
    </location>
</feature>
<evidence type="ECO:0000313" key="4">
    <source>
        <dbReference type="Proteomes" id="UP000824469"/>
    </source>
</evidence>
<reference evidence="3 4" key="1">
    <citation type="journal article" date="2021" name="Nat. Plants">
        <title>The Taxus genome provides insights into paclitaxel biosynthesis.</title>
        <authorList>
            <person name="Xiong X."/>
            <person name="Gou J."/>
            <person name="Liao Q."/>
            <person name="Li Y."/>
            <person name="Zhou Q."/>
            <person name="Bi G."/>
            <person name="Li C."/>
            <person name="Du R."/>
            <person name="Wang X."/>
            <person name="Sun T."/>
            <person name="Guo L."/>
            <person name="Liang H."/>
            <person name="Lu P."/>
            <person name="Wu Y."/>
            <person name="Zhang Z."/>
            <person name="Ro D.K."/>
            <person name="Shang Y."/>
            <person name="Huang S."/>
            <person name="Yan J."/>
        </authorList>
    </citation>
    <scope>NUCLEOTIDE SEQUENCE [LARGE SCALE GENOMIC DNA]</scope>
    <source>
        <strain evidence="3">Ta-2019</strain>
    </source>
</reference>
<dbReference type="SUPFAM" id="SSF117281">
    <property type="entry name" value="Kelch motif"/>
    <property type="match status" value="1"/>
</dbReference>
<gene>
    <name evidence="3" type="ORF">KI387_030572</name>
</gene>
<sequence>GGSHDGSDDNIIPGLDENNIAMSCLVRTSRSDYGALALVTRRLNSLVRNGELYVLSRWLGIVEHWGVAIPLVLFLNQQSFIIQSWALGKRCLIFILPRKLCSGFFLDGKFYVIGGMISNTESLTCGEEFNLETSTWRKIPNMYPGGNGAAHAPPLVAVVNDQRYAVEYS</sequence>
<name>A0AA38CF53_TAXCH</name>
<dbReference type="PANTHER" id="PTHR46122">
    <property type="entry name" value="GALACTOSE OXIDASE/KELCH REPEAT PROTEIN-RELATED"/>
    <property type="match status" value="1"/>
</dbReference>
<keyword evidence="4" id="KW-1185">Reference proteome</keyword>